<proteinExistence type="predicted"/>
<accession>A0ABU6P2Z1</accession>
<comment type="caution">
    <text evidence="3">The sequence shown here is derived from an EMBL/GenBank/DDBJ whole genome shotgun (WGS) entry which is preliminary data.</text>
</comment>
<name>A0ABU6P2Z1_9BACI</name>
<dbReference type="Proteomes" id="UP001342826">
    <property type="component" value="Unassembled WGS sequence"/>
</dbReference>
<keyword evidence="4" id="KW-1185">Reference proteome</keyword>
<dbReference type="EMBL" id="JARTFS010000018">
    <property type="protein sequence ID" value="MED4403718.1"/>
    <property type="molecule type" value="Genomic_DNA"/>
</dbReference>
<evidence type="ECO:0000256" key="2">
    <source>
        <dbReference type="SAM" id="Phobius"/>
    </source>
</evidence>
<keyword evidence="2" id="KW-0472">Membrane</keyword>
<feature type="region of interest" description="Disordered" evidence="1">
    <location>
        <begin position="56"/>
        <end position="78"/>
    </location>
</feature>
<dbReference type="RefSeq" id="WP_328015835.1">
    <property type="nucleotide sequence ID" value="NZ_JARTFS010000018.1"/>
</dbReference>
<keyword evidence="2" id="KW-1133">Transmembrane helix</keyword>
<feature type="transmembrane region" description="Helical" evidence="2">
    <location>
        <begin position="12"/>
        <end position="34"/>
    </location>
</feature>
<evidence type="ECO:0000313" key="4">
    <source>
        <dbReference type="Proteomes" id="UP001342826"/>
    </source>
</evidence>
<keyword evidence="2" id="KW-0812">Transmembrane</keyword>
<protein>
    <submittedName>
        <fullName evidence="3">Uncharacterized protein</fullName>
    </submittedName>
</protein>
<sequence>MEDNGGCGCGCLFFILIIVGGLLFGFVTGGGGGYEEDDYYEDDPGVHWVDEYERSDGTEVDGHWRSNPDDSPYNNLNP</sequence>
<evidence type="ECO:0000256" key="1">
    <source>
        <dbReference type="SAM" id="MobiDB-lite"/>
    </source>
</evidence>
<gene>
    <name evidence="3" type="ORF">P9271_20620</name>
</gene>
<evidence type="ECO:0000313" key="3">
    <source>
        <dbReference type="EMBL" id="MED4403718.1"/>
    </source>
</evidence>
<feature type="compositionally biased region" description="Basic and acidic residues" evidence="1">
    <location>
        <begin position="56"/>
        <end position="68"/>
    </location>
</feature>
<organism evidence="3 4">
    <name type="scientific">Metabacillus fastidiosus</name>
    <dbReference type="NCBI Taxonomy" id="1458"/>
    <lineage>
        <taxon>Bacteria</taxon>
        <taxon>Bacillati</taxon>
        <taxon>Bacillota</taxon>
        <taxon>Bacilli</taxon>
        <taxon>Bacillales</taxon>
        <taxon>Bacillaceae</taxon>
        <taxon>Metabacillus</taxon>
    </lineage>
</organism>
<reference evidence="3 4" key="1">
    <citation type="submission" date="2023-03" db="EMBL/GenBank/DDBJ databases">
        <title>Bacillus Genome Sequencing.</title>
        <authorList>
            <person name="Dunlap C."/>
        </authorList>
    </citation>
    <scope>NUCLEOTIDE SEQUENCE [LARGE SCALE GENOMIC DNA]</scope>
    <source>
        <strain evidence="3 4">NRS-1717</strain>
    </source>
</reference>